<feature type="region of interest" description="Disordered" evidence="2">
    <location>
        <begin position="376"/>
        <end position="402"/>
    </location>
</feature>
<proteinExistence type="predicted"/>
<dbReference type="EMBL" id="CAEY01000458">
    <property type="status" value="NOT_ANNOTATED_CDS"/>
    <property type="molecule type" value="Genomic_DNA"/>
</dbReference>
<dbReference type="PROSITE" id="PS50157">
    <property type="entry name" value="ZINC_FINGER_C2H2_2"/>
    <property type="match status" value="1"/>
</dbReference>
<feature type="compositionally biased region" description="Polar residues" evidence="2">
    <location>
        <begin position="380"/>
        <end position="402"/>
    </location>
</feature>
<dbReference type="Proteomes" id="UP000015104">
    <property type="component" value="Unassembled WGS sequence"/>
</dbReference>
<dbReference type="OMA" id="RIRITYC"/>
<dbReference type="eggNOG" id="ENOG502S45W">
    <property type="taxonomic scope" value="Eukaryota"/>
</dbReference>
<dbReference type="OrthoDB" id="6488310at2759"/>
<dbReference type="PANTHER" id="PTHR33936:SF24">
    <property type="entry name" value="C2H2-TYPE DOMAIN-CONTAINING PROTEIN"/>
    <property type="match status" value="1"/>
</dbReference>
<keyword evidence="1" id="KW-0863">Zinc-finger</keyword>
<protein>
    <recommendedName>
        <fullName evidence="3">C2H2-type domain-containing protein</fullName>
    </recommendedName>
</protein>
<dbReference type="EnsemblMetazoa" id="tetur01g09560.1">
    <property type="protein sequence ID" value="tetur01g09560.1"/>
    <property type="gene ID" value="tetur01g09560"/>
</dbReference>
<dbReference type="InterPro" id="IPR052797">
    <property type="entry name" value="RegFact_GeneExpr_CellDeath"/>
</dbReference>
<evidence type="ECO:0000259" key="3">
    <source>
        <dbReference type="PROSITE" id="PS50157"/>
    </source>
</evidence>
<dbReference type="PROSITE" id="PS00028">
    <property type="entry name" value="ZINC_FINGER_C2H2_1"/>
    <property type="match status" value="2"/>
</dbReference>
<gene>
    <name evidence="4" type="primary">107361757</name>
</gene>
<dbReference type="SMART" id="SM00355">
    <property type="entry name" value="ZnF_C2H2"/>
    <property type="match status" value="2"/>
</dbReference>
<dbReference type="GO" id="GO:0008270">
    <property type="term" value="F:zinc ion binding"/>
    <property type="evidence" value="ECO:0007669"/>
    <property type="project" value="UniProtKB-KW"/>
</dbReference>
<keyword evidence="1" id="KW-0479">Metal-binding</keyword>
<keyword evidence="1" id="KW-0862">Zinc</keyword>
<organism evidence="4 5">
    <name type="scientific">Tetranychus urticae</name>
    <name type="common">Two-spotted spider mite</name>
    <dbReference type="NCBI Taxonomy" id="32264"/>
    <lineage>
        <taxon>Eukaryota</taxon>
        <taxon>Metazoa</taxon>
        <taxon>Ecdysozoa</taxon>
        <taxon>Arthropoda</taxon>
        <taxon>Chelicerata</taxon>
        <taxon>Arachnida</taxon>
        <taxon>Acari</taxon>
        <taxon>Acariformes</taxon>
        <taxon>Trombidiformes</taxon>
        <taxon>Prostigmata</taxon>
        <taxon>Eleutherengona</taxon>
        <taxon>Raphignathae</taxon>
        <taxon>Tetranychoidea</taxon>
        <taxon>Tetranychidae</taxon>
        <taxon>Tetranychus</taxon>
    </lineage>
</organism>
<dbReference type="HOGENOM" id="CLU_604588_0_0_1"/>
<dbReference type="AlphaFoldDB" id="T1JS78"/>
<evidence type="ECO:0000313" key="4">
    <source>
        <dbReference type="EnsemblMetazoa" id="tetur01g09560.1"/>
    </source>
</evidence>
<accession>T1JS78</accession>
<name>T1JS78_TETUR</name>
<dbReference type="KEGG" id="tut:107361757"/>
<evidence type="ECO:0000256" key="1">
    <source>
        <dbReference type="PROSITE-ProRule" id="PRU00042"/>
    </source>
</evidence>
<feature type="domain" description="C2H2-type" evidence="3">
    <location>
        <begin position="2"/>
        <end position="30"/>
    </location>
</feature>
<dbReference type="InterPro" id="IPR013087">
    <property type="entry name" value="Znf_C2H2_type"/>
</dbReference>
<dbReference type="Gene3D" id="3.30.160.60">
    <property type="entry name" value="Classic Zinc Finger"/>
    <property type="match status" value="1"/>
</dbReference>
<evidence type="ECO:0000256" key="2">
    <source>
        <dbReference type="SAM" id="MobiDB-lite"/>
    </source>
</evidence>
<sequence length="453" mass="51842">MKVCEKCLKEFSAQSNLSRHLRQIHGEPPKHSHSLICPLCDDSLTREKYFLAHLRHNHDLTIDERQLYFNTEDEFYKWKILMEKSTASYYRKDRSKKDSKQKTMYFTCNRSGSYSPKQERKRRLRAQGSRKINRTCPAKLIVTKNNASGQLSVYFIPTHVGHETDLKHLNLHKEDRLKIAKKLEMGVDRNQLLSKIRESLSSTSPQRLHMITVKDLRNIKDKCTKTREEIQAESQQERHLLLTPAMVTTGEMESSNVEVVTADNVTDFDVQIDGEIQMEEDGSILFEQNGNEQPEDRARLVENIMKNLDNEIPIETLNNIKELIETAKQKSKCVVDMGVPITRCGRRMVPTQAKSKTAMTIVPSTSPASRLRKILPKPSLDQTDSSKVNSSHPIETNLNETSNEATLASTILNHEANNHNNENPSSLQLIDVPADSQIRRINQSCFIIIPATK</sequence>
<keyword evidence="5" id="KW-1185">Reference proteome</keyword>
<reference evidence="5" key="1">
    <citation type="submission" date="2011-08" db="EMBL/GenBank/DDBJ databases">
        <authorList>
            <person name="Rombauts S."/>
        </authorList>
    </citation>
    <scope>NUCLEOTIDE SEQUENCE</scope>
    <source>
        <strain evidence="5">London</strain>
    </source>
</reference>
<reference evidence="4" key="2">
    <citation type="submission" date="2015-06" db="UniProtKB">
        <authorList>
            <consortium name="EnsemblMetazoa"/>
        </authorList>
    </citation>
    <scope>IDENTIFICATION</scope>
</reference>
<evidence type="ECO:0000313" key="5">
    <source>
        <dbReference type="Proteomes" id="UP000015104"/>
    </source>
</evidence>
<dbReference type="PANTHER" id="PTHR33936">
    <property type="entry name" value="PROTEIN CBG17840"/>
    <property type="match status" value="1"/>
</dbReference>